<evidence type="ECO:0000256" key="3">
    <source>
        <dbReference type="ARBA" id="ARBA00022676"/>
    </source>
</evidence>
<comment type="similarity">
    <text evidence="2">Belongs to the glycosyltransferase 2 family.</text>
</comment>
<comment type="pathway">
    <text evidence="1">Cell wall biogenesis; cell wall polysaccharide biosynthesis.</text>
</comment>
<evidence type="ECO:0000313" key="6">
    <source>
        <dbReference type="Proteomes" id="UP000290624"/>
    </source>
</evidence>
<evidence type="ECO:0000256" key="1">
    <source>
        <dbReference type="ARBA" id="ARBA00004776"/>
    </source>
</evidence>
<dbReference type="InterPro" id="IPR029044">
    <property type="entry name" value="Nucleotide-diphossugar_trans"/>
</dbReference>
<dbReference type="EMBL" id="PPCV01000005">
    <property type="protein sequence ID" value="RXW32094.1"/>
    <property type="molecule type" value="Genomic_DNA"/>
</dbReference>
<dbReference type="Gene3D" id="3.90.550.10">
    <property type="entry name" value="Spore Coat Polysaccharide Biosynthesis Protein SpsA, Chain A"/>
    <property type="match status" value="1"/>
</dbReference>
<dbReference type="Proteomes" id="UP000290624">
    <property type="component" value="Unassembled WGS sequence"/>
</dbReference>
<dbReference type="SUPFAM" id="SSF53448">
    <property type="entry name" value="Nucleotide-diphospho-sugar transferases"/>
    <property type="match status" value="1"/>
</dbReference>
<dbReference type="RefSeq" id="WP_129458833.1">
    <property type="nucleotide sequence ID" value="NZ_PPCV01000005.1"/>
</dbReference>
<reference evidence="5 6" key="1">
    <citation type="submission" date="2018-01" db="EMBL/GenBank/DDBJ databases">
        <title>Lactibacter flavus gen. nov., sp. nov., a novel bacterium of the family Propionibacteriaceae isolated from raw milk and dairy products.</title>
        <authorList>
            <person name="Wenning M."/>
            <person name="Breitenwieser F."/>
            <person name="Huptas C."/>
            <person name="von Neubeck M."/>
            <person name="Busse H.-J."/>
            <person name="Scherer S."/>
        </authorList>
    </citation>
    <scope>NUCLEOTIDE SEQUENCE [LARGE SCALE GENOMIC DNA]</scope>
    <source>
        <strain evidence="5 6">VG341</strain>
    </source>
</reference>
<comment type="caution">
    <text evidence="5">The sequence shown here is derived from an EMBL/GenBank/DDBJ whole genome shotgun (WGS) entry which is preliminary data.</text>
</comment>
<proteinExistence type="inferred from homology"/>
<protein>
    <submittedName>
        <fullName evidence="5">Glycosyl transferase</fullName>
    </submittedName>
</protein>
<dbReference type="Pfam" id="PF13641">
    <property type="entry name" value="Glyco_tranf_2_3"/>
    <property type="match status" value="1"/>
</dbReference>
<evidence type="ECO:0000256" key="4">
    <source>
        <dbReference type="ARBA" id="ARBA00022679"/>
    </source>
</evidence>
<dbReference type="GO" id="GO:0016757">
    <property type="term" value="F:glycosyltransferase activity"/>
    <property type="evidence" value="ECO:0007669"/>
    <property type="project" value="UniProtKB-KW"/>
</dbReference>
<organism evidence="5 6">
    <name type="scientific">Propioniciclava flava</name>
    <dbReference type="NCBI Taxonomy" id="2072026"/>
    <lineage>
        <taxon>Bacteria</taxon>
        <taxon>Bacillati</taxon>
        <taxon>Actinomycetota</taxon>
        <taxon>Actinomycetes</taxon>
        <taxon>Propionibacteriales</taxon>
        <taxon>Propionibacteriaceae</taxon>
        <taxon>Propioniciclava</taxon>
    </lineage>
</organism>
<evidence type="ECO:0000256" key="2">
    <source>
        <dbReference type="ARBA" id="ARBA00006739"/>
    </source>
</evidence>
<accession>A0A4Q2EI64</accession>
<gene>
    <name evidence="5" type="ORF">C1706_08615</name>
</gene>
<dbReference type="OrthoDB" id="7665907at2"/>
<sequence>MGVDATVNQRIVAVVVAWNRRDLLLQNLDGLAAQTHRPDAVVVIDNASTDDTAELASRHPVVTEVVTLPTNTGGAGGFAAGIARAVVAHQAQAVWIMDDDTVPTPTALEELQRARVRYPGRVTVAASRADWRDGREHPMNLPRERLGTTATEREAARLVGAFPIRSASFVSILLDAEAIADHGLPQADYFLWNDDFEYTTRLLRSGVGLYVPASRVYHLTKVFGSSDADPGPRFTNEVRNKLWMYGRSGSLGPLEWPLYVGATGLRWARMLARSDHRSALVGYGREGVKEAMRAPRPTSVVLADTPVAHDVERVERGAGRV</sequence>
<evidence type="ECO:0000313" key="5">
    <source>
        <dbReference type="EMBL" id="RXW32094.1"/>
    </source>
</evidence>
<dbReference type="PANTHER" id="PTHR43179">
    <property type="entry name" value="RHAMNOSYLTRANSFERASE WBBL"/>
    <property type="match status" value="1"/>
</dbReference>
<keyword evidence="6" id="KW-1185">Reference proteome</keyword>
<name>A0A4Q2EI64_9ACTN</name>
<keyword evidence="4 5" id="KW-0808">Transferase</keyword>
<dbReference type="PANTHER" id="PTHR43179:SF12">
    <property type="entry name" value="GALACTOFURANOSYLTRANSFERASE GLFT2"/>
    <property type="match status" value="1"/>
</dbReference>
<dbReference type="AlphaFoldDB" id="A0A4Q2EI64"/>
<keyword evidence="3" id="KW-0328">Glycosyltransferase</keyword>